<name>A0A1S8ART7_9EURY</name>
<evidence type="ECO:0000313" key="1">
    <source>
        <dbReference type="EMBL" id="OLZ39267.1"/>
    </source>
</evidence>
<dbReference type="Proteomes" id="UP000189370">
    <property type="component" value="Unassembled WGS sequence"/>
</dbReference>
<evidence type="ECO:0000313" key="2">
    <source>
        <dbReference type="Proteomes" id="UP000189370"/>
    </source>
</evidence>
<dbReference type="EMBL" id="LWLN01000002">
    <property type="protein sequence ID" value="OLZ39267.1"/>
    <property type="molecule type" value="Genomic_DNA"/>
</dbReference>
<accession>A0A1S8ART7</accession>
<keyword evidence="2" id="KW-1185">Reference proteome</keyword>
<sequence>MLIGIGECNPYPRTSIAYIATFENAVCFFNQVLHYPESDSAKMIQLTFSFSSQDIKFIFRYAFSIIFYE</sequence>
<proteinExistence type="predicted"/>
<reference evidence="2" key="1">
    <citation type="submission" date="2016-04" db="EMBL/GenBank/DDBJ databases">
        <authorList>
            <person name="Chen S.-C."/>
            <person name="Lai M.-C."/>
        </authorList>
    </citation>
    <scope>NUCLEOTIDE SEQUENCE [LARGE SCALE GENOMIC DNA]</scope>
    <source>
        <strain evidence="2">AB14</strain>
    </source>
</reference>
<organism evidence="1 2">
    <name type="scientific">Natrinema saccharevitans</name>
    <dbReference type="NCBI Taxonomy" id="301967"/>
    <lineage>
        <taxon>Archaea</taxon>
        <taxon>Methanobacteriati</taxon>
        <taxon>Methanobacteriota</taxon>
        <taxon>Stenosarchaea group</taxon>
        <taxon>Halobacteria</taxon>
        <taxon>Halobacteriales</taxon>
        <taxon>Natrialbaceae</taxon>
        <taxon>Natrinema</taxon>
    </lineage>
</organism>
<dbReference type="AlphaFoldDB" id="A0A1S8ART7"/>
<gene>
    <name evidence="1" type="ORF">A6E15_17870</name>
</gene>
<protein>
    <submittedName>
        <fullName evidence="1">Uncharacterized protein</fullName>
    </submittedName>
</protein>
<comment type="caution">
    <text evidence="1">The sequence shown here is derived from an EMBL/GenBank/DDBJ whole genome shotgun (WGS) entry which is preliminary data.</text>
</comment>